<dbReference type="SUPFAM" id="SSF53474">
    <property type="entry name" value="alpha/beta-Hydrolases"/>
    <property type="match status" value="1"/>
</dbReference>
<dbReference type="Gene3D" id="3.40.50.1820">
    <property type="entry name" value="alpha/beta hydrolase"/>
    <property type="match status" value="1"/>
</dbReference>
<dbReference type="PANTHER" id="PTHR48070">
    <property type="entry name" value="ESTERASE OVCA2"/>
    <property type="match status" value="1"/>
</dbReference>
<dbReference type="EMBL" id="JAQJAC010000006">
    <property type="protein sequence ID" value="KAJ5581359.1"/>
    <property type="molecule type" value="Genomic_DNA"/>
</dbReference>
<name>A0AAD6DI35_9EURO</name>
<dbReference type="InterPro" id="IPR029058">
    <property type="entry name" value="AB_hydrolase_fold"/>
</dbReference>
<comment type="caution">
    <text evidence="3">The sequence shown here is derived from an EMBL/GenBank/DDBJ whole genome shotgun (WGS) entry which is preliminary data.</text>
</comment>
<dbReference type="GO" id="GO:0019748">
    <property type="term" value="P:secondary metabolic process"/>
    <property type="evidence" value="ECO:0007669"/>
    <property type="project" value="TreeGrafter"/>
</dbReference>
<gene>
    <name evidence="3" type="ORF">N7450_007660</name>
</gene>
<dbReference type="GO" id="GO:0072330">
    <property type="term" value="P:monocarboxylic acid biosynthetic process"/>
    <property type="evidence" value="ECO:0007669"/>
    <property type="project" value="UniProtKB-ARBA"/>
</dbReference>
<keyword evidence="4" id="KW-1185">Reference proteome</keyword>
<dbReference type="GO" id="GO:0005634">
    <property type="term" value="C:nucleus"/>
    <property type="evidence" value="ECO:0007669"/>
    <property type="project" value="TreeGrafter"/>
</dbReference>
<reference evidence="3 4" key="1">
    <citation type="journal article" date="2023" name="IMA Fungus">
        <title>Comparative genomic study of the Penicillium genus elucidates a diverse pangenome and 15 lateral gene transfer events.</title>
        <authorList>
            <person name="Petersen C."/>
            <person name="Sorensen T."/>
            <person name="Nielsen M.R."/>
            <person name="Sondergaard T.E."/>
            <person name="Sorensen J.L."/>
            <person name="Fitzpatrick D.A."/>
            <person name="Frisvad J.C."/>
            <person name="Nielsen K.L."/>
        </authorList>
    </citation>
    <scope>NUCLEOTIDE SEQUENCE [LARGE SCALE GENOMIC DNA]</scope>
    <source>
        <strain evidence="3 4">IBT 29057</strain>
    </source>
</reference>
<organism evidence="3 4">
    <name type="scientific">Penicillium hetheringtonii</name>
    <dbReference type="NCBI Taxonomy" id="911720"/>
    <lineage>
        <taxon>Eukaryota</taxon>
        <taxon>Fungi</taxon>
        <taxon>Dikarya</taxon>
        <taxon>Ascomycota</taxon>
        <taxon>Pezizomycotina</taxon>
        <taxon>Eurotiomycetes</taxon>
        <taxon>Eurotiomycetidae</taxon>
        <taxon>Eurotiales</taxon>
        <taxon>Aspergillaceae</taxon>
        <taxon>Penicillium</taxon>
    </lineage>
</organism>
<dbReference type="GO" id="GO:0017000">
    <property type="term" value="P:antibiotic biosynthetic process"/>
    <property type="evidence" value="ECO:0007669"/>
    <property type="project" value="UniProtKB-ARBA"/>
</dbReference>
<evidence type="ECO:0000256" key="1">
    <source>
        <dbReference type="ARBA" id="ARBA00022801"/>
    </source>
</evidence>
<evidence type="ECO:0000313" key="4">
    <source>
        <dbReference type="Proteomes" id="UP001216150"/>
    </source>
</evidence>
<protein>
    <submittedName>
        <fullName evidence="3">Serine hydrolase FSH</fullName>
    </submittedName>
</protein>
<dbReference type="GO" id="GO:0016787">
    <property type="term" value="F:hydrolase activity"/>
    <property type="evidence" value="ECO:0007669"/>
    <property type="project" value="UniProtKB-KW"/>
</dbReference>
<dbReference type="Pfam" id="PF03959">
    <property type="entry name" value="FSH1"/>
    <property type="match status" value="1"/>
</dbReference>
<proteinExistence type="predicted"/>
<dbReference type="Proteomes" id="UP001216150">
    <property type="component" value="Unassembled WGS sequence"/>
</dbReference>
<sequence>MKVLCLHGKGTSGAVFRSQTASFRSRLSEKNIQFDFLDGPFLSDPAAGVDLFYEPPYYSWWESGSVDDIRTACLRLNEYIARNGPYDAALMFSQGCVLGSSILLLHQEESPHLPPPFKSAIFVCGGASMNILQELGFHISAEAHERDAASRTALELQAGSAAVLSQGVNRWKGLGSISGGLSEEELRNEIQSPYRIDIPTLHVYGSKDPRYAAGVHLSGVCNPEKRRIYNHGGGHEIPRTNEVSSSIAELFLWAIDSAKA</sequence>
<dbReference type="PANTHER" id="PTHR48070:SF7">
    <property type="entry name" value="SERINE HYDROLASE FSH DOMAIN-CONTAINING PROTEIN-RELATED"/>
    <property type="match status" value="1"/>
</dbReference>
<dbReference type="InterPro" id="IPR050593">
    <property type="entry name" value="LovG"/>
</dbReference>
<keyword evidence="1 3" id="KW-0378">Hydrolase</keyword>
<dbReference type="InterPro" id="IPR005645">
    <property type="entry name" value="FSH-like_dom"/>
</dbReference>
<evidence type="ECO:0000313" key="3">
    <source>
        <dbReference type="EMBL" id="KAJ5581359.1"/>
    </source>
</evidence>
<evidence type="ECO:0000259" key="2">
    <source>
        <dbReference type="Pfam" id="PF03959"/>
    </source>
</evidence>
<dbReference type="GO" id="GO:0005737">
    <property type="term" value="C:cytoplasm"/>
    <property type="evidence" value="ECO:0007669"/>
    <property type="project" value="TreeGrafter"/>
</dbReference>
<accession>A0AAD6DI35</accession>
<dbReference type="AlphaFoldDB" id="A0AAD6DI35"/>
<feature type="domain" description="Serine hydrolase" evidence="2">
    <location>
        <begin position="1"/>
        <end position="245"/>
    </location>
</feature>